<name>A0AAJ3Z4M8_9BACI</name>
<dbReference type="EMBL" id="CP035233">
    <property type="protein sequence ID" value="QAT68034.1"/>
    <property type="molecule type" value="Genomic_DNA"/>
</dbReference>
<protein>
    <submittedName>
        <fullName evidence="1">Uncharacterized protein</fullName>
    </submittedName>
</protein>
<dbReference type="AlphaFoldDB" id="A0AAJ3Z4M8"/>
<accession>A0AAJ3Z4M8</accession>
<dbReference type="RefSeq" id="WP_128748457.1">
    <property type="nucleotide sequence ID" value="NZ_CP035233.1"/>
</dbReference>
<evidence type="ECO:0000313" key="1">
    <source>
        <dbReference type="EMBL" id="QAT68034.1"/>
    </source>
</evidence>
<geneLocation type="plasmid" evidence="1 2">
    <name>unnamed1</name>
</geneLocation>
<reference evidence="1 2" key="1">
    <citation type="submission" date="2019-01" db="EMBL/GenBank/DDBJ databases">
        <title>Genome sequence of Bacillus glycinifermentans SRCM103574.</title>
        <authorList>
            <person name="Kong H.-J."/>
            <person name="Jeong S.-Y."/>
            <person name="Jeong D.-Y."/>
        </authorList>
    </citation>
    <scope>NUCLEOTIDE SEQUENCE [LARGE SCALE GENOMIC DNA]</scope>
    <source>
        <strain evidence="1 2">SRCM103574</strain>
        <plasmid evidence="1 2">unnamed1</plasmid>
    </source>
</reference>
<gene>
    <name evidence="1" type="ORF">EQZ20_24485</name>
</gene>
<proteinExistence type="predicted"/>
<keyword evidence="1" id="KW-0614">Plasmid</keyword>
<dbReference type="Proteomes" id="UP000288675">
    <property type="component" value="Plasmid unnamed1"/>
</dbReference>
<evidence type="ECO:0000313" key="2">
    <source>
        <dbReference type="Proteomes" id="UP000288675"/>
    </source>
</evidence>
<sequence>MRDEFHGRLDTKNFIDSEYENAFRHFNLTADDIQKRTSFAEDENGNQALMIDGEPVLIIRKPKYSPGKATWKIDRLYEREAAE</sequence>
<organism evidence="1 2">
    <name type="scientific">Bacillus glycinifermentans</name>
    <dbReference type="NCBI Taxonomy" id="1664069"/>
    <lineage>
        <taxon>Bacteria</taxon>
        <taxon>Bacillati</taxon>
        <taxon>Bacillota</taxon>
        <taxon>Bacilli</taxon>
        <taxon>Bacillales</taxon>
        <taxon>Bacillaceae</taxon>
        <taxon>Bacillus</taxon>
    </lineage>
</organism>
<dbReference type="GeneID" id="39505826"/>